<reference evidence="2" key="1">
    <citation type="submission" date="2016-07" db="EMBL/GenBank/DDBJ databases">
        <authorList>
            <person name="Florea S."/>
            <person name="Webb J.S."/>
            <person name="Jaromczyk J."/>
            <person name="Schardl C.L."/>
        </authorList>
    </citation>
    <scope>NUCLEOTIDE SEQUENCE [LARGE SCALE GENOMIC DNA]</scope>
    <source>
        <strain evidence="2">Z6</strain>
    </source>
</reference>
<organism evidence="1 2">
    <name type="scientific">Orenia metallireducens</name>
    <dbReference type="NCBI Taxonomy" id="1413210"/>
    <lineage>
        <taxon>Bacteria</taxon>
        <taxon>Bacillati</taxon>
        <taxon>Bacillota</taxon>
        <taxon>Clostridia</taxon>
        <taxon>Halanaerobiales</taxon>
        <taxon>Halobacteroidaceae</taxon>
        <taxon>Orenia</taxon>
    </lineage>
</organism>
<dbReference type="InterPro" id="IPR041242">
    <property type="entry name" value="HNHc_6"/>
</dbReference>
<gene>
    <name evidence="1" type="ORF">U472_00390</name>
</gene>
<name>A0A1C0ADF8_9FIRM</name>
<reference evidence="1 2" key="2">
    <citation type="submission" date="2016-08" db="EMBL/GenBank/DDBJ databases">
        <title>Orenia metallireducens sp. nov. strain Z6, a Novel Metal-reducing Firmicute from the Deep Subsurface.</title>
        <authorList>
            <person name="Maxim B.I."/>
            <person name="Kenneth K."/>
            <person name="Flynn T.M."/>
            <person name="Oloughlin E.J."/>
            <person name="Locke R.A."/>
            <person name="Weber J.R."/>
            <person name="Egan S.M."/>
            <person name="Mackie R.I."/>
            <person name="Cann I.K."/>
        </authorList>
    </citation>
    <scope>NUCLEOTIDE SEQUENCE [LARGE SCALE GENOMIC DNA]</scope>
    <source>
        <strain evidence="1 2">Z6</strain>
    </source>
</reference>
<evidence type="ECO:0000313" key="1">
    <source>
        <dbReference type="EMBL" id="OCL28670.1"/>
    </source>
</evidence>
<keyword evidence="2" id="KW-1185">Reference proteome</keyword>
<dbReference type="Pfam" id="PF16784">
    <property type="entry name" value="HNHc_6"/>
    <property type="match status" value="1"/>
</dbReference>
<evidence type="ECO:0008006" key="3">
    <source>
        <dbReference type="Google" id="ProtNLM"/>
    </source>
</evidence>
<accession>A0A1C0ADF8</accession>
<dbReference type="Proteomes" id="UP000093514">
    <property type="component" value="Unassembled WGS sequence"/>
</dbReference>
<evidence type="ECO:0000313" key="2">
    <source>
        <dbReference type="Proteomes" id="UP000093514"/>
    </source>
</evidence>
<protein>
    <recommendedName>
        <fullName evidence="3">HNH nuclease domain-containing protein</fullName>
    </recommendedName>
</protein>
<dbReference type="AlphaFoldDB" id="A0A1C0ADF8"/>
<proteinExistence type="predicted"/>
<sequence>MKMTLAINDENVKEVMQYIYNFMDKPLKISLDINADEQKERLNQITVEQRKKIYAILNDFNQETGQGVESLKETMKKAIIMNDDYETSEMFSLSNCSKEIASEFIEFLIDFAFQHGIRLSDNPKSSFDNIESYLRLCIKNKVCAICGKHAEVHHVDTIGMGNNRDKLDDSSHRKIALCREHHSETHTIGWQSFKEKHHVKGVI</sequence>
<dbReference type="EMBL" id="LWDV01000003">
    <property type="protein sequence ID" value="OCL28670.1"/>
    <property type="molecule type" value="Genomic_DNA"/>
</dbReference>
<comment type="caution">
    <text evidence="1">The sequence shown here is derived from an EMBL/GenBank/DDBJ whole genome shotgun (WGS) entry which is preliminary data.</text>
</comment>